<feature type="region of interest" description="Disordered" evidence="1">
    <location>
        <begin position="309"/>
        <end position="338"/>
    </location>
</feature>
<dbReference type="AlphaFoldDB" id="A0AAU9J6P1"/>
<feature type="compositionally biased region" description="Basic and acidic residues" evidence="1">
    <location>
        <begin position="309"/>
        <end position="329"/>
    </location>
</feature>
<proteinExistence type="predicted"/>
<gene>
    <name evidence="2" type="ORF">BSTOLATCC_MIC18634</name>
</gene>
<evidence type="ECO:0000256" key="1">
    <source>
        <dbReference type="SAM" id="MobiDB-lite"/>
    </source>
</evidence>
<feature type="compositionally biased region" description="Polar residues" evidence="1">
    <location>
        <begin position="57"/>
        <end position="76"/>
    </location>
</feature>
<sequence length="613" mass="70910">MNIAMIKPLLPRSRRPLPHPEDWNDRFTLAKIPNYDTSSGTHISSLNQSKSNVKNIRVSSLKPQSSSGSTKSRNLTRSSSRSSRRRPQELTDNQVEILKDELRNTWRTFQIPEQHQTLYENRVFTLSKPKIAALVAREIDSIEKSTSNICEILNLIRDREYLLSKLKEEADMVEKITDKVELEMAKYECADYLKKLREVTLNTVENICIWREFFKDLTLDFQWESKGYLEKMQTDTLFLKETVLSKYFKFKSKSDPLLLSLADKSSGSIIQIMNLSKKKKQKMPIPISYHSYTRYKKAEEVIKAIGTGKEEKSKGNKKENGLRPAKLIENEDETQDPFEDKSMTKENVILLDENEIKQISEELASELINTEAWDSAPGIVNESLHDMINASLMLYSNIILDKVVTTVLMQMIPEVSREAYREINDSEYIDIWNGIILYVVDQSVLEICSDEALAILSENITESIISSIKLDSYVIEALSEENSQNKDIVQDIHKDLINDFVTLEWIEELAEEELVQYKIDEVRKELPVHLQREIFVRDKDIIYNRLAEIVYFGILNDFVGNLWTPGIIISAVEEEKGNQEIDINEIFVLRDPSVVIEEVKKSQTNKINSVYQR</sequence>
<keyword evidence="3" id="KW-1185">Reference proteome</keyword>
<name>A0AAU9J6P1_9CILI</name>
<accession>A0AAU9J6P1</accession>
<comment type="caution">
    <text evidence="2">The sequence shown here is derived from an EMBL/GenBank/DDBJ whole genome shotgun (WGS) entry which is preliminary data.</text>
</comment>
<evidence type="ECO:0000313" key="3">
    <source>
        <dbReference type="Proteomes" id="UP001162131"/>
    </source>
</evidence>
<evidence type="ECO:0000313" key="2">
    <source>
        <dbReference type="EMBL" id="CAG9317382.1"/>
    </source>
</evidence>
<protein>
    <recommendedName>
        <fullName evidence="4">DUF4378 domain-containing protein</fullName>
    </recommendedName>
</protein>
<reference evidence="2" key="1">
    <citation type="submission" date="2021-09" db="EMBL/GenBank/DDBJ databases">
        <authorList>
            <consortium name="AG Swart"/>
            <person name="Singh M."/>
            <person name="Singh A."/>
            <person name="Seah K."/>
            <person name="Emmerich C."/>
        </authorList>
    </citation>
    <scope>NUCLEOTIDE SEQUENCE</scope>
    <source>
        <strain evidence="2">ATCC30299</strain>
    </source>
</reference>
<feature type="region of interest" description="Disordered" evidence="1">
    <location>
        <begin position="57"/>
        <end position="92"/>
    </location>
</feature>
<dbReference type="EMBL" id="CAJZBQ010000018">
    <property type="protein sequence ID" value="CAG9317382.1"/>
    <property type="molecule type" value="Genomic_DNA"/>
</dbReference>
<organism evidence="2 3">
    <name type="scientific">Blepharisma stoltei</name>
    <dbReference type="NCBI Taxonomy" id="1481888"/>
    <lineage>
        <taxon>Eukaryota</taxon>
        <taxon>Sar</taxon>
        <taxon>Alveolata</taxon>
        <taxon>Ciliophora</taxon>
        <taxon>Postciliodesmatophora</taxon>
        <taxon>Heterotrichea</taxon>
        <taxon>Heterotrichida</taxon>
        <taxon>Blepharismidae</taxon>
        <taxon>Blepharisma</taxon>
    </lineage>
</organism>
<evidence type="ECO:0008006" key="4">
    <source>
        <dbReference type="Google" id="ProtNLM"/>
    </source>
</evidence>
<dbReference type="Proteomes" id="UP001162131">
    <property type="component" value="Unassembled WGS sequence"/>
</dbReference>
<feature type="region of interest" description="Disordered" evidence="1">
    <location>
        <begin position="1"/>
        <end position="24"/>
    </location>
</feature>